<protein>
    <submittedName>
        <fullName evidence="2">Uncharacterized protein</fullName>
    </submittedName>
</protein>
<evidence type="ECO:0000313" key="3">
    <source>
        <dbReference type="Proteomes" id="UP000700596"/>
    </source>
</evidence>
<evidence type="ECO:0000313" key="2">
    <source>
        <dbReference type="EMBL" id="KAH7132025.1"/>
    </source>
</evidence>
<sequence length="208" mass="22254">MPQMPQQYAPFFQPPASPTSSANPFLKSTRSQMFTPISPSANPFLPPAAQQNQPTYSQSQVHSPISWQNQQQQQAQLPQQTLQDQGQTSFYPHQPIHSQTYPRPAADKSSILALYNNYPQLGNKPLEPVQAPSPAAAPITSPSAPAAPAPGNLNPFAASQTTPALAPGVAALTNQSRHVSNESVDFSGLMGGRHSPDAFSGLSASFRR</sequence>
<feature type="region of interest" description="Disordered" evidence="1">
    <location>
        <begin position="186"/>
        <end position="208"/>
    </location>
</feature>
<accession>A0A9P9E604</accession>
<dbReference type="EMBL" id="JAGMWT010000003">
    <property type="protein sequence ID" value="KAH7132025.1"/>
    <property type="molecule type" value="Genomic_DNA"/>
</dbReference>
<dbReference type="Proteomes" id="UP000700596">
    <property type="component" value="Unassembled WGS sequence"/>
</dbReference>
<feature type="compositionally biased region" description="Low complexity" evidence="1">
    <location>
        <begin position="132"/>
        <end position="150"/>
    </location>
</feature>
<organism evidence="2 3">
    <name type="scientific">Dendryphion nanum</name>
    <dbReference type="NCBI Taxonomy" id="256645"/>
    <lineage>
        <taxon>Eukaryota</taxon>
        <taxon>Fungi</taxon>
        <taxon>Dikarya</taxon>
        <taxon>Ascomycota</taxon>
        <taxon>Pezizomycotina</taxon>
        <taxon>Dothideomycetes</taxon>
        <taxon>Pleosporomycetidae</taxon>
        <taxon>Pleosporales</taxon>
        <taxon>Torulaceae</taxon>
        <taxon>Dendryphion</taxon>
    </lineage>
</organism>
<dbReference type="OrthoDB" id="3798786at2759"/>
<feature type="region of interest" description="Disordered" evidence="1">
    <location>
        <begin position="1"/>
        <end position="103"/>
    </location>
</feature>
<keyword evidence="3" id="KW-1185">Reference proteome</keyword>
<proteinExistence type="predicted"/>
<feature type="compositionally biased region" description="Polar residues" evidence="1">
    <location>
        <begin position="88"/>
        <end position="101"/>
    </location>
</feature>
<feature type="region of interest" description="Disordered" evidence="1">
    <location>
        <begin position="125"/>
        <end position="160"/>
    </location>
</feature>
<feature type="compositionally biased region" description="Low complexity" evidence="1">
    <location>
        <begin position="68"/>
        <end position="87"/>
    </location>
</feature>
<name>A0A9P9E604_9PLEO</name>
<reference evidence="2" key="1">
    <citation type="journal article" date="2021" name="Nat. Commun.">
        <title>Genetic determinants of endophytism in the Arabidopsis root mycobiome.</title>
        <authorList>
            <person name="Mesny F."/>
            <person name="Miyauchi S."/>
            <person name="Thiergart T."/>
            <person name="Pickel B."/>
            <person name="Atanasova L."/>
            <person name="Karlsson M."/>
            <person name="Huettel B."/>
            <person name="Barry K.W."/>
            <person name="Haridas S."/>
            <person name="Chen C."/>
            <person name="Bauer D."/>
            <person name="Andreopoulos W."/>
            <person name="Pangilinan J."/>
            <person name="LaButti K."/>
            <person name="Riley R."/>
            <person name="Lipzen A."/>
            <person name="Clum A."/>
            <person name="Drula E."/>
            <person name="Henrissat B."/>
            <person name="Kohler A."/>
            <person name="Grigoriev I.V."/>
            <person name="Martin F.M."/>
            <person name="Hacquard S."/>
        </authorList>
    </citation>
    <scope>NUCLEOTIDE SEQUENCE</scope>
    <source>
        <strain evidence="2">MPI-CAGE-CH-0243</strain>
    </source>
</reference>
<dbReference type="AlphaFoldDB" id="A0A9P9E604"/>
<gene>
    <name evidence="2" type="ORF">B0J11DRAFT_214257</name>
</gene>
<feature type="compositionally biased region" description="Polar residues" evidence="1">
    <location>
        <begin position="49"/>
        <end position="67"/>
    </location>
</feature>
<feature type="compositionally biased region" description="Polar residues" evidence="1">
    <location>
        <begin position="19"/>
        <end position="41"/>
    </location>
</feature>
<comment type="caution">
    <text evidence="2">The sequence shown here is derived from an EMBL/GenBank/DDBJ whole genome shotgun (WGS) entry which is preliminary data.</text>
</comment>
<feature type="compositionally biased region" description="Low complexity" evidence="1">
    <location>
        <begin position="1"/>
        <end position="11"/>
    </location>
</feature>
<evidence type="ECO:0000256" key="1">
    <source>
        <dbReference type="SAM" id="MobiDB-lite"/>
    </source>
</evidence>